<reference evidence="2 3" key="1">
    <citation type="submission" date="2015-12" db="EMBL/GenBank/DDBJ databases">
        <title>Draft genome sequence of Moniliophthora roreri, the causal agent of frosty pod rot of cacao.</title>
        <authorList>
            <person name="Aime M.C."/>
            <person name="Diaz-Valderrama J.R."/>
            <person name="Kijpornyongpan T."/>
            <person name="Phillips-Mora W."/>
        </authorList>
    </citation>
    <scope>NUCLEOTIDE SEQUENCE [LARGE SCALE GENOMIC DNA]</scope>
    <source>
        <strain evidence="2 3">MCA 2952</strain>
    </source>
</reference>
<dbReference type="AlphaFoldDB" id="A0A0W0F7D4"/>
<feature type="region of interest" description="Disordered" evidence="1">
    <location>
        <begin position="41"/>
        <end position="60"/>
    </location>
</feature>
<comment type="caution">
    <text evidence="2">The sequence shown here is derived from an EMBL/GenBank/DDBJ whole genome shotgun (WGS) entry which is preliminary data.</text>
</comment>
<sequence>MSLERRQSSSNSYASFFDSPIWLSPTPPPLSLSEFASIDTSASTSAGATAPRPQYNHLRSSSSTFFHRPRIGSGVISTAGEKGLAVLTRRRSLNLPRNNSFRFGRDKSPAPSAMVEALRSRLSLVSTSDNQAPAKATQEGTKVTPPPMLQTTAPRAVPVKPSTEVEDRKVVQDLMDNWGGFGDFALGMPAFQTESLDSGNVLAGLEVAMKQVQELEKVEEENETEPDGGSLRASKPEKRVSMFHDVAQYIDGELRRITVNNTMPVLNSGSSSRSSDTRLSRASASSYSHTSCEESVTSEGQEVPSPSVPSKTPLVAATTIATSPSTIVAVATAVNASSPVASPPATITPSAISPKPAPAPTSNSTFDIKSLSTKKSKRPNTVGGYEHSHKRRFSVDPMRRVSFTELNLRDVLESKAEGSKTPVPVESLGNPKLKAFFSKIQAYTMVWRGKKAKARKV</sequence>
<feature type="compositionally biased region" description="Acidic residues" evidence="1">
    <location>
        <begin position="217"/>
        <end position="226"/>
    </location>
</feature>
<evidence type="ECO:0000256" key="1">
    <source>
        <dbReference type="SAM" id="MobiDB-lite"/>
    </source>
</evidence>
<feature type="region of interest" description="Disordered" evidence="1">
    <location>
        <begin position="125"/>
        <end position="164"/>
    </location>
</feature>
<evidence type="ECO:0000313" key="2">
    <source>
        <dbReference type="EMBL" id="KTB32253.1"/>
    </source>
</evidence>
<name>A0A0W0F7D4_MONRR</name>
<organism evidence="2 3">
    <name type="scientific">Moniliophthora roreri</name>
    <name type="common">Frosty pod rot fungus</name>
    <name type="synonym">Monilia roreri</name>
    <dbReference type="NCBI Taxonomy" id="221103"/>
    <lineage>
        <taxon>Eukaryota</taxon>
        <taxon>Fungi</taxon>
        <taxon>Dikarya</taxon>
        <taxon>Basidiomycota</taxon>
        <taxon>Agaricomycotina</taxon>
        <taxon>Agaricomycetes</taxon>
        <taxon>Agaricomycetidae</taxon>
        <taxon>Agaricales</taxon>
        <taxon>Marasmiineae</taxon>
        <taxon>Marasmiaceae</taxon>
        <taxon>Moniliophthora</taxon>
    </lineage>
</organism>
<proteinExistence type="predicted"/>
<dbReference type="Proteomes" id="UP000054988">
    <property type="component" value="Unassembled WGS sequence"/>
</dbReference>
<feature type="region of interest" description="Disordered" evidence="1">
    <location>
        <begin position="215"/>
        <end position="237"/>
    </location>
</feature>
<feature type="compositionally biased region" description="Low complexity" evidence="1">
    <location>
        <begin position="41"/>
        <end position="50"/>
    </location>
</feature>
<evidence type="ECO:0000313" key="3">
    <source>
        <dbReference type="Proteomes" id="UP000054988"/>
    </source>
</evidence>
<dbReference type="EMBL" id="LATX01002242">
    <property type="protein sequence ID" value="KTB32253.1"/>
    <property type="molecule type" value="Genomic_DNA"/>
</dbReference>
<feature type="region of interest" description="Disordered" evidence="1">
    <location>
        <begin position="263"/>
        <end position="310"/>
    </location>
</feature>
<accession>A0A0W0F7D4</accession>
<feature type="compositionally biased region" description="Low complexity" evidence="1">
    <location>
        <begin position="280"/>
        <end position="295"/>
    </location>
</feature>
<feature type="region of interest" description="Disordered" evidence="1">
    <location>
        <begin position="349"/>
        <end position="390"/>
    </location>
</feature>
<gene>
    <name evidence="2" type="ORF">WG66_15103</name>
</gene>
<protein>
    <submittedName>
        <fullName evidence="2">Uncharacterized protein</fullName>
    </submittedName>
</protein>